<dbReference type="InterPro" id="IPR036895">
    <property type="entry name" value="Uracil-DNA_glycosylase-like_sf"/>
</dbReference>
<evidence type="ECO:0000259" key="11">
    <source>
        <dbReference type="SMART" id="SM00986"/>
    </source>
</evidence>
<keyword evidence="8" id="KW-0963">Cytoplasm</keyword>
<dbReference type="CDD" id="cd10027">
    <property type="entry name" value="UDG-F1-like"/>
    <property type="match status" value="1"/>
</dbReference>
<evidence type="ECO:0000256" key="3">
    <source>
        <dbReference type="ARBA" id="ARBA00008184"/>
    </source>
</evidence>
<dbReference type="EC" id="3.2.2.27" evidence="4 8"/>
<protein>
    <recommendedName>
        <fullName evidence="4 8">Uracil-DNA glycosylase</fullName>
        <shortName evidence="8">UDG</shortName>
        <ecNumber evidence="4 8">3.2.2.27</ecNumber>
    </recommendedName>
</protein>
<evidence type="ECO:0000256" key="9">
    <source>
        <dbReference type="PROSITE-ProRule" id="PRU10072"/>
    </source>
</evidence>
<keyword evidence="6 8" id="KW-0378">Hydrolase</keyword>
<dbReference type="Gene3D" id="3.40.470.10">
    <property type="entry name" value="Uracil-DNA glycosylase-like domain"/>
    <property type="match status" value="1"/>
</dbReference>
<evidence type="ECO:0000256" key="10">
    <source>
        <dbReference type="RuleBase" id="RU003780"/>
    </source>
</evidence>
<dbReference type="NCBIfam" id="NF003589">
    <property type="entry name" value="PRK05254.1-2"/>
    <property type="match status" value="1"/>
</dbReference>
<dbReference type="InterPro" id="IPR018085">
    <property type="entry name" value="Ura-DNA_Glyclase_AS"/>
</dbReference>
<dbReference type="SMART" id="SM00987">
    <property type="entry name" value="UreE_C"/>
    <property type="match status" value="1"/>
</dbReference>
<feature type="active site" description="Proton acceptor" evidence="8 9">
    <location>
        <position position="65"/>
    </location>
</feature>
<dbReference type="EMBL" id="PEXT01000044">
    <property type="protein sequence ID" value="PIS43277.1"/>
    <property type="molecule type" value="Genomic_DNA"/>
</dbReference>
<organism evidence="12 13">
    <name type="scientific">Candidatus Kaiserbacteria bacterium CG08_land_8_20_14_0_20_50_21</name>
    <dbReference type="NCBI Taxonomy" id="1974604"/>
    <lineage>
        <taxon>Bacteria</taxon>
        <taxon>Candidatus Kaiseribacteriota</taxon>
    </lineage>
</organism>
<comment type="function">
    <text evidence="2 8 10">Excises uracil residues from the DNA which can arise as a result of misincorporation of dUMP residues by DNA polymerase or due to deamination of cytosine.</text>
</comment>
<dbReference type="NCBIfam" id="TIGR00628">
    <property type="entry name" value="ung"/>
    <property type="match status" value="1"/>
</dbReference>
<dbReference type="NCBIfam" id="NF003591">
    <property type="entry name" value="PRK05254.1-4"/>
    <property type="match status" value="1"/>
</dbReference>
<evidence type="ECO:0000313" key="13">
    <source>
        <dbReference type="Proteomes" id="UP000228687"/>
    </source>
</evidence>
<dbReference type="InterPro" id="IPR002043">
    <property type="entry name" value="UDG_fam1"/>
</dbReference>
<dbReference type="SUPFAM" id="SSF52141">
    <property type="entry name" value="Uracil-DNA glycosylase-like"/>
    <property type="match status" value="1"/>
</dbReference>
<dbReference type="Pfam" id="PF03167">
    <property type="entry name" value="UDG"/>
    <property type="match status" value="1"/>
</dbReference>
<dbReference type="NCBIfam" id="NF003592">
    <property type="entry name" value="PRK05254.1-5"/>
    <property type="match status" value="1"/>
</dbReference>
<proteinExistence type="inferred from homology"/>
<evidence type="ECO:0000256" key="8">
    <source>
        <dbReference type="HAMAP-Rule" id="MF_00148"/>
    </source>
</evidence>
<dbReference type="InterPro" id="IPR005122">
    <property type="entry name" value="Uracil-DNA_glycosylase-like"/>
</dbReference>
<name>A0A2H0YXR8_9BACT</name>
<evidence type="ECO:0000256" key="4">
    <source>
        <dbReference type="ARBA" id="ARBA00012030"/>
    </source>
</evidence>
<comment type="subcellular location">
    <subcellularLocation>
        <location evidence="8">Cytoplasm</location>
    </subcellularLocation>
</comment>
<dbReference type="HAMAP" id="MF_00148">
    <property type="entry name" value="UDG"/>
    <property type="match status" value="1"/>
</dbReference>
<dbReference type="NCBIfam" id="NF003588">
    <property type="entry name" value="PRK05254.1-1"/>
    <property type="match status" value="1"/>
</dbReference>
<keyword evidence="5 8" id="KW-0227">DNA damage</keyword>
<dbReference type="AlphaFoldDB" id="A0A2H0YXR8"/>
<evidence type="ECO:0000256" key="6">
    <source>
        <dbReference type="ARBA" id="ARBA00022801"/>
    </source>
</evidence>
<evidence type="ECO:0000256" key="2">
    <source>
        <dbReference type="ARBA" id="ARBA00002631"/>
    </source>
</evidence>
<comment type="similarity">
    <text evidence="3 8 10">Belongs to the uracil-DNA glycosylase (UDG) superfamily. UNG family.</text>
</comment>
<evidence type="ECO:0000256" key="5">
    <source>
        <dbReference type="ARBA" id="ARBA00022763"/>
    </source>
</evidence>
<comment type="caution">
    <text evidence="12">The sequence shown here is derived from an EMBL/GenBank/DDBJ whole genome shotgun (WGS) entry which is preliminary data.</text>
</comment>
<dbReference type="SMART" id="SM00986">
    <property type="entry name" value="UDG"/>
    <property type="match status" value="1"/>
</dbReference>
<dbReference type="PROSITE" id="PS00130">
    <property type="entry name" value="U_DNA_GLYCOSYLASE"/>
    <property type="match status" value="1"/>
</dbReference>
<sequence>MNVKIDPSWANYLQDEFEKPYFNELTAFVKKEYQDEIVYPPPKYIFRAFDLCPFKKVKVVILGQDPYHGQRQANGLAFAVDEREAVPPSLQNIFKEIESDIGNRAESDEVLRSANRSGDLTRWAEQGVLLLNATLTVRAHMAGSHQGRGWESFTDAAIRALSEERGNLVFMLWGNYAKEKGAHIDKSKHLVLEAPHPSPFSAASGFFGCKHFSKANEYLLEHGETPIDWS</sequence>
<accession>A0A2H0YXR8</accession>
<dbReference type="GO" id="GO:0004844">
    <property type="term" value="F:uracil DNA N-glycosylase activity"/>
    <property type="evidence" value="ECO:0007669"/>
    <property type="project" value="UniProtKB-UniRule"/>
</dbReference>
<feature type="domain" description="Uracil-DNA glycosylase-like" evidence="11">
    <location>
        <begin position="50"/>
        <end position="219"/>
    </location>
</feature>
<evidence type="ECO:0000256" key="7">
    <source>
        <dbReference type="ARBA" id="ARBA00023204"/>
    </source>
</evidence>
<dbReference type="PANTHER" id="PTHR11264">
    <property type="entry name" value="URACIL-DNA GLYCOSYLASE"/>
    <property type="match status" value="1"/>
</dbReference>
<dbReference type="FunFam" id="3.40.470.10:FF:000001">
    <property type="entry name" value="Uracil-DNA glycosylase"/>
    <property type="match status" value="1"/>
</dbReference>
<comment type="catalytic activity">
    <reaction evidence="1 8 10">
        <text>Hydrolyzes single-stranded DNA or mismatched double-stranded DNA and polynucleotides, releasing free uracil.</text>
        <dbReference type="EC" id="3.2.2.27"/>
    </reaction>
</comment>
<dbReference type="PANTHER" id="PTHR11264:SF0">
    <property type="entry name" value="URACIL-DNA GLYCOSYLASE"/>
    <property type="match status" value="1"/>
</dbReference>
<gene>
    <name evidence="8" type="primary">ung</name>
    <name evidence="12" type="ORF">COT23_02125</name>
</gene>
<evidence type="ECO:0000256" key="1">
    <source>
        <dbReference type="ARBA" id="ARBA00001400"/>
    </source>
</evidence>
<dbReference type="Proteomes" id="UP000228687">
    <property type="component" value="Unassembled WGS sequence"/>
</dbReference>
<dbReference type="GO" id="GO:0005737">
    <property type="term" value="C:cytoplasm"/>
    <property type="evidence" value="ECO:0007669"/>
    <property type="project" value="UniProtKB-SubCell"/>
</dbReference>
<reference evidence="13" key="1">
    <citation type="submission" date="2017-09" db="EMBL/GenBank/DDBJ databases">
        <title>Depth-based differentiation of microbial function through sediment-hosted aquifers and enrichment of novel symbionts in the deep terrestrial subsurface.</title>
        <authorList>
            <person name="Probst A.J."/>
            <person name="Ladd B."/>
            <person name="Jarett J.K."/>
            <person name="Geller-Mcgrath D.E."/>
            <person name="Sieber C.M.K."/>
            <person name="Emerson J.B."/>
            <person name="Anantharaman K."/>
            <person name="Thomas B.C."/>
            <person name="Malmstrom R."/>
            <person name="Stieglmeier M."/>
            <person name="Klingl A."/>
            <person name="Woyke T."/>
            <person name="Ryan C.M."/>
            <person name="Banfield J.F."/>
        </authorList>
    </citation>
    <scope>NUCLEOTIDE SEQUENCE [LARGE SCALE GENOMIC DNA]</scope>
</reference>
<keyword evidence="7 8" id="KW-0234">DNA repair</keyword>
<evidence type="ECO:0000313" key="12">
    <source>
        <dbReference type="EMBL" id="PIS43277.1"/>
    </source>
</evidence>
<dbReference type="GO" id="GO:0097510">
    <property type="term" value="P:base-excision repair, AP site formation via deaminated base removal"/>
    <property type="evidence" value="ECO:0007669"/>
    <property type="project" value="TreeGrafter"/>
</dbReference>